<dbReference type="Gene3D" id="3.30.460.10">
    <property type="entry name" value="Beta Polymerase, domain 2"/>
    <property type="match status" value="1"/>
</dbReference>
<dbReference type="PANTHER" id="PTHR10682">
    <property type="entry name" value="POLY A POLYMERASE"/>
    <property type="match status" value="1"/>
</dbReference>
<dbReference type="AlphaFoldDB" id="A0A6A5TAR1"/>
<gene>
    <name evidence="18" type="ORF">CC80DRAFT_555032</name>
</gene>
<feature type="compositionally biased region" description="Acidic residues" evidence="13">
    <location>
        <begin position="1071"/>
        <end position="1087"/>
    </location>
</feature>
<dbReference type="InterPro" id="IPR007012">
    <property type="entry name" value="PolA_pol_cen_dom"/>
</dbReference>
<dbReference type="Pfam" id="PF04928">
    <property type="entry name" value="PAP_central"/>
    <property type="match status" value="1"/>
</dbReference>
<comment type="subcellular location">
    <subcellularLocation>
        <location evidence="3">Nucleus</location>
    </subcellularLocation>
</comment>
<dbReference type="Pfam" id="PF13563">
    <property type="entry name" value="2_5_RNA_ligase2"/>
    <property type="match status" value="1"/>
</dbReference>
<keyword evidence="12" id="KW-0539">Nucleus</keyword>
<dbReference type="Pfam" id="PF04457">
    <property type="entry name" value="MJ1316"/>
    <property type="match status" value="1"/>
</dbReference>
<keyword evidence="8" id="KW-0479">Metal-binding</keyword>
<dbReference type="InterPro" id="IPR005135">
    <property type="entry name" value="Endo/exonuclease/phosphatase"/>
</dbReference>
<sequence>MAATSQSSASFATTSYETALCIIPPQSDCRELDSLRALYDKAYGKWPPHINIVYPFVAPENLHRAKSQIEKALEASTIPKQPLTLDQSGYFMHRTNSTVFLNGGDFESSSILLDLRATILRALGQDATSSNFHMTIGQSENETEASCKFLLSKASLIPALSFTPNMLAILVRERTSDNEATSRMRFWGSIDLRQSSSLNSSLQEFWLEEPKNQLAQLESVDDEHAYTSPSPYSRQVQPRATYEFDIEQEQWRFAEPSTGNYFPSTSLDVSSYNVLIDSEYPPARDRDPSLVNTIISDSAMADVLVLQEASDDFLSYLLAHDDIRVQYPFTSHGPPSQANIGPLPSLRNVVILSKWYFDWEFVPFHRRHKGAVVATMPHAAGGLPFVIAGVHLTSGLTDGSVAAKKVQLQNLTNHLDKEYSNNPWIVVGDFNITTSKCTITEAVKNKSISQQTVRTLESMEIMLSEIGLLDTWAVARVEGIVSNMAIETDDLFEGEEGATFNPRENALAAATSGTSNNRPQRYDRILMRPQGLLSVRQFHEFGLPCTVEGKTQVPSDHSGIRASMIIRNPSSSTAGSSDILSQHPVEHKHASIDLSYKGDINEVLSELSVFPTADEEDRRKDAFALIKKVVLGLSSNEEESESDVPLVIVSVGSYALGVWTKDSDIDCLCIGSISSKTFFQLARQRIHKAESQGVRLLRKVEASTGSMLELSVNGISMDLQYCPAANIVERWSEFPNLSPSDPIFNLSILSLRKLKPIRDLTYIKRTLPSLASFRIAYHFIKRWATERGIYSGKFGFLSGTHITLMLTWVCKRLAHDNGSITADDLITSFFSYYANFDWQNGMVFDAFFHKKKPRYQRSAREPMVILGYHAPNSNIAHTATAPGLQVIVTELKRANELLSTRGMTWSAFFEASGANPLAGTKPFLSTHESYVKIDIQYWGRALPKGKGLVGWIESRCINLVVDIHKALPHLSVRIWPARFSDSEANTTDTYYNGCYLIGLSRNDDAETPTSIEDRNQAKQAIQKTFDRFLTQLQADGKYYDPESCWIGISLAKPSEVKHMSLDNREWGDYIADMEPDSDDEDDVSDSAEDLHPQPSRKLPIRSAAPSISAPVSSSKLRPASDILNRLRWDPNLDPSEYVVGYEDRFLGAKETSLERWKTEQTDEEFIPQHRILYFKKRGEGGAGGEVVWERATRVDKVFGSGVGSGE</sequence>
<evidence type="ECO:0000259" key="16">
    <source>
        <dbReference type="Pfam" id="PF04928"/>
    </source>
</evidence>
<dbReference type="PANTHER" id="PTHR10682:SF23">
    <property type="entry name" value="POLYNUCLEOTIDE ADENYLYLTRANSFERASE"/>
    <property type="match status" value="1"/>
</dbReference>
<evidence type="ECO:0000256" key="2">
    <source>
        <dbReference type="ARBA" id="ARBA00001946"/>
    </source>
</evidence>
<feature type="compositionally biased region" description="Low complexity" evidence="13">
    <location>
        <begin position="1100"/>
        <end position="1114"/>
    </location>
</feature>
<evidence type="ECO:0000256" key="4">
    <source>
        <dbReference type="ARBA" id="ARBA00010912"/>
    </source>
</evidence>
<evidence type="ECO:0000256" key="10">
    <source>
        <dbReference type="ARBA" id="ARBA00022840"/>
    </source>
</evidence>
<dbReference type="InterPro" id="IPR043519">
    <property type="entry name" value="NT_sf"/>
</dbReference>
<keyword evidence="6" id="KW-0507">mRNA processing</keyword>
<dbReference type="InterPro" id="IPR011068">
    <property type="entry name" value="NuclTrfase_I-like_C"/>
</dbReference>
<organism evidence="18 19">
    <name type="scientific">Byssothecium circinans</name>
    <dbReference type="NCBI Taxonomy" id="147558"/>
    <lineage>
        <taxon>Eukaryota</taxon>
        <taxon>Fungi</taxon>
        <taxon>Dikarya</taxon>
        <taxon>Ascomycota</taxon>
        <taxon>Pezizomycotina</taxon>
        <taxon>Dothideomycetes</taxon>
        <taxon>Pleosporomycetidae</taxon>
        <taxon>Pleosporales</taxon>
        <taxon>Massarineae</taxon>
        <taxon>Massarinaceae</taxon>
        <taxon>Byssothecium</taxon>
    </lineage>
</organism>
<keyword evidence="19" id="KW-1185">Reference proteome</keyword>
<feature type="domain" description="Endonuclease/exonuclease/phosphatase" evidence="14">
    <location>
        <begin position="271"/>
        <end position="557"/>
    </location>
</feature>
<dbReference type="Pfam" id="PF20750">
    <property type="entry name" value="PAP_NTPase"/>
    <property type="match status" value="1"/>
</dbReference>
<dbReference type="EMBL" id="ML977032">
    <property type="protein sequence ID" value="KAF1949803.1"/>
    <property type="molecule type" value="Genomic_DNA"/>
</dbReference>
<dbReference type="GO" id="GO:0005524">
    <property type="term" value="F:ATP binding"/>
    <property type="evidence" value="ECO:0007669"/>
    <property type="project" value="UniProtKB-KW"/>
</dbReference>
<evidence type="ECO:0000256" key="5">
    <source>
        <dbReference type="ARBA" id="ARBA00012388"/>
    </source>
</evidence>
<comment type="similarity">
    <text evidence="4">Belongs to the poly(A) polymerase family.</text>
</comment>
<proteinExistence type="inferred from homology"/>
<dbReference type="OrthoDB" id="10263155at2759"/>
<evidence type="ECO:0000256" key="7">
    <source>
        <dbReference type="ARBA" id="ARBA00022679"/>
    </source>
</evidence>
<dbReference type="Gene3D" id="1.10.1410.10">
    <property type="match status" value="1"/>
</dbReference>
<dbReference type="Pfam" id="PF03372">
    <property type="entry name" value="Exo_endo_phos"/>
    <property type="match status" value="1"/>
</dbReference>
<dbReference type="Gene3D" id="3.60.10.10">
    <property type="entry name" value="Endonuclease/exonuclease/phosphatase"/>
    <property type="match status" value="1"/>
</dbReference>
<dbReference type="Gene3D" id="3.90.1140.10">
    <property type="entry name" value="Cyclic phosphodiesterase"/>
    <property type="match status" value="1"/>
</dbReference>
<evidence type="ECO:0000256" key="9">
    <source>
        <dbReference type="ARBA" id="ARBA00022741"/>
    </source>
</evidence>
<keyword evidence="10" id="KW-0067">ATP-binding</keyword>
<dbReference type="GO" id="GO:0003723">
    <property type="term" value="F:RNA binding"/>
    <property type="evidence" value="ECO:0007669"/>
    <property type="project" value="InterPro"/>
</dbReference>
<reference evidence="18" key="1">
    <citation type="journal article" date="2020" name="Stud. Mycol.">
        <title>101 Dothideomycetes genomes: a test case for predicting lifestyles and emergence of pathogens.</title>
        <authorList>
            <person name="Haridas S."/>
            <person name="Albert R."/>
            <person name="Binder M."/>
            <person name="Bloem J."/>
            <person name="Labutti K."/>
            <person name="Salamov A."/>
            <person name="Andreopoulos B."/>
            <person name="Baker S."/>
            <person name="Barry K."/>
            <person name="Bills G."/>
            <person name="Bluhm B."/>
            <person name="Cannon C."/>
            <person name="Castanera R."/>
            <person name="Culley D."/>
            <person name="Daum C."/>
            <person name="Ezra D."/>
            <person name="Gonzalez J."/>
            <person name="Henrissat B."/>
            <person name="Kuo A."/>
            <person name="Liang C."/>
            <person name="Lipzen A."/>
            <person name="Lutzoni F."/>
            <person name="Magnuson J."/>
            <person name="Mondo S."/>
            <person name="Nolan M."/>
            <person name="Ohm R."/>
            <person name="Pangilinan J."/>
            <person name="Park H.-J."/>
            <person name="Ramirez L."/>
            <person name="Alfaro M."/>
            <person name="Sun H."/>
            <person name="Tritt A."/>
            <person name="Yoshinaga Y."/>
            <person name="Zwiers L.-H."/>
            <person name="Turgeon B."/>
            <person name="Goodwin S."/>
            <person name="Spatafora J."/>
            <person name="Crous P."/>
            <person name="Grigoriev I."/>
        </authorList>
    </citation>
    <scope>NUCLEOTIDE SEQUENCE</scope>
    <source>
        <strain evidence="18">CBS 675.92</strain>
    </source>
</reference>
<evidence type="ECO:0000256" key="8">
    <source>
        <dbReference type="ARBA" id="ARBA00022723"/>
    </source>
</evidence>
<comment type="cofactor">
    <cofactor evidence="2">
        <name>Mg(2+)</name>
        <dbReference type="ChEBI" id="CHEBI:18420"/>
    </cofactor>
</comment>
<evidence type="ECO:0000256" key="11">
    <source>
        <dbReference type="ARBA" id="ARBA00022842"/>
    </source>
</evidence>
<dbReference type="SUPFAM" id="SSF55003">
    <property type="entry name" value="PAP/Archaeal CCA-adding enzyme, C-terminal domain"/>
    <property type="match status" value="1"/>
</dbReference>
<evidence type="ECO:0000259" key="14">
    <source>
        <dbReference type="Pfam" id="PF03372"/>
    </source>
</evidence>
<dbReference type="EC" id="2.7.7.19" evidence="5"/>
<dbReference type="Gene3D" id="3.30.70.590">
    <property type="entry name" value="Poly(A) polymerase predicted RNA binding domain"/>
    <property type="match status" value="1"/>
</dbReference>
<dbReference type="SUPFAM" id="SSF56219">
    <property type="entry name" value="DNase I-like"/>
    <property type="match status" value="1"/>
</dbReference>
<comment type="cofactor">
    <cofactor evidence="1">
        <name>Mn(2+)</name>
        <dbReference type="ChEBI" id="CHEBI:29035"/>
    </cofactor>
</comment>
<evidence type="ECO:0000313" key="18">
    <source>
        <dbReference type="EMBL" id="KAF1949803.1"/>
    </source>
</evidence>
<protein>
    <recommendedName>
        <fullName evidence="5">polynucleotide adenylyltransferase</fullName>
        <ecNumber evidence="5">2.7.7.19</ecNumber>
    </recommendedName>
</protein>
<dbReference type="InterPro" id="IPR048840">
    <property type="entry name" value="PolA_pol_NTPase"/>
</dbReference>
<evidence type="ECO:0000256" key="13">
    <source>
        <dbReference type="SAM" id="MobiDB-lite"/>
    </source>
</evidence>
<dbReference type="GO" id="GO:0046872">
    <property type="term" value="F:metal ion binding"/>
    <property type="evidence" value="ECO:0007669"/>
    <property type="project" value="UniProtKB-KW"/>
</dbReference>
<feature type="domain" description="Poly(A) polymerase nucleotidyltransferase" evidence="17">
    <location>
        <begin position="592"/>
        <end position="722"/>
    </location>
</feature>
<dbReference type="SUPFAM" id="SSF81631">
    <property type="entry name" value="PAP/OAS1 substrate-binding domain"/>
    <property type="match status" value="1"/>
</dbReference>
<name>A0A6A5TAR1_9PLEO</name>
<evidence type="ECO:0000256" key="12">
    <source>
        <dbReference type="ARBA" id="ARBA00023242"/>
    </source>
</evidence>
<dbReference type="GO" id="GO:0006397">
    <property type="term" value="P:mRNA processing"/>
    <property type="evidence" value="ECO:0007669"/>
    <property type="project" value="UniProtKB-KW"/>
</dbReference>
<dbReference type="SUPFAM" id="SSF81301">
    <property type="entry name" value="Nucleotidyltransferase"/>
    <property type="match status" value="1"/>
</dbReference>
<dbReference type="Proteomes" id="UP000800035">
    <property type="component" value="Unassembled WGS sequence"/>
</dbReference>
<keyword evidence="9" id="KW-0547">Nucleotide-binding</keyword>
<dbReference type="GO" id="GO:0031123">
    <property type="term" value="P:RNA 3'-end processing"/>
    <property type="evidence" value="ECO:0007669"/>
    <property type="project" value="InterPro"/>
</dbReference>
<evidence type="ECO:0000259" key="15">
    <source>
        <dbReference type="Pfam" id="PF04457"/>
    </source>
</evidence>
<dbReference type="InterPro" id="IPR040459">
    <property type="entry name" value="MJ1316"/>
</dbReference>
<evidence type="ECO:0000256" key="1">
    <source>
        <dbReference type="ARBA" id="ARBA00001936"/>
    </source>
</evidence>
<dbReference type="InterPro" id="IPR036691">
    <property type="entry name" value="Endo/exonu/phosph_ase_sf"/>
</dbReference>
<keyword evidence="11" id="KW-0460">Magnesium</keyword>
<evidence type="ECO:0000256" key="6">
    <source>
        <dbReference type="ARBA" id="ARBA00022664"/>
    </source>
</evidence>
<accession>A0A6A5TAR1</accession>
<keyword evidence="7" id="KW-0808">Transferase</keyword>
<evidence type="ECO:0000313" key="19">
    <source>
        <dbReference type="Proteomes" id="UP000800035"/>
    </source>
</evidence>
<evidence type="ECO:0000259" key="17">
    <source>
        <dbReference type="Pfam" id="PF20750"/>
    </source>
</evidence>
<dbReference type="GO" id="GO:0005634">
    <property type="term" value="C:nucleus"/>
    <property type="evidence" value="ECO:0007669"/>
    <property type="project" value="UniProtKB-SubCell"/>
</dbReference>
<evidence type="ECO:0000256" key="3">
    <source>
        <dbReference type="ARBA" id="ARBA00004123"/>
    </source>
</evidence>
<dbReference type="GO" id="GO:1990817">
    <property type="term" value="F:poly(A) RNA polymerase activity"/>
    <property type="evidence" value="ECO:0007669"/>
    <property type="project" value="UniProtKB-EC"/>
</dbReference>
<feature type="domain" description="Poly(A) polymerase central" evidence="16">
    <location>
        <begin position="772"/>
        <end position="910"/>
    </location>
</feature>
<feature type="domain" description="MJ1316 RNA cyclic group end recognition" evidence="15">
    <location>
        <begin position="1116"/>
        <end position="1190"/>
    </location>
</feature>
<feature type="region of interest" description="Disordered" evidence="13">
    <location>
        <begin position="1070"/>
        <end position="1114"/>
    </location>
</feature>